<feature type="domain" description="C3H1-type" evidence="6">
    <location>
        <begin position="55"/>
        <end position="83"/>
    </location>
</feature>
<feature type="zinc finger region" description="C3H1-type" evidence="4">
    <location>
        <begin position="55"/>
        <end position="83"/>
    </location>
</feature>
<dbReference type="SMART" id="SM00356">
    <property type="entry name" value="ZnF_C3H1"/>
    <property type="match status" value="2"/>
</dbReference>
<dbReference type="InterPro" id="IPR036855">
    <property type="entry name" value="Znf_CCCH_sf"/>
</dbReference>
<reference evidence="7" key="1">
    <citation type="submission" date="2021-02" db="EMBL/GenBank/DDBJ databases">
        <authorList>
            <person name="Dougan E. K."/>
            <person name="Rhodes N."/>
            <person name="Thang M."/>
            <person name="Chan C."/>
        </authorList>
    </citation>
    <scope>NUCLEOTIDE SEQUENCE</scope>
</reference>
<proteinExistence type="predicted"/>
<dbReference type="Gene3D" id="3.30.1370.210">
    <property type="match status" value="1"/>
</dbReference>
<evidence type="ECO:0000256" key="3">
    <source>
        <dbReference type="ARBA" id="ARBA00022833"/>
    </source>
</evidence>
<dbReference type="OrthoDB" id="415459at2759"/>
<keyword evidence="8" id="KW-1185">Reference proteome</keyword>
<dbReference type="GO" id="GO:0008270">
    <property type="term" value="F:zinc ion binding"/>
    <property type="evidence" value="ECO:0007669"/>
    <property type="project" value="UniProtKB-KW"/>
</dbReference>
<name>A0A813GXH8_POLGL</name>
<gene>
    <name evidence="7" type="ORF">PGLA1383_LOCUS46399</name>
</gene>
<sequence>MTQRMTYVQDFRSHRAEKHLKNTSICRFYLEKKCMRGSACPFAHDEDQLVPKPNFRGTRLCTAFVKKGTCRKGSECLYAHPGQALPHLSSDAQHQKQEQQRQQQHQQQEEEQEQQQEERQQQQQQLVSEQAQTFSIGPAICGDTLPRCRDNGKKLDSEGGDSDRVGLVITLKNSFLHFEPDCAKVNLRATRRSCSTPVRLRMLASSCSWLDDYKTVSRLFRQ</sequence>
<keyword evidence="3 4" id="KW-0862">Zinc</keyword>
<organism evidence="7 8">
    <name type="scientific">Polarella glacialis</name>
    <name type="common">Dinoflagellate</name>
    <dbReference type="NCBI Taxonomy" id="89957"/>
    <lineage>
        <taxon>Eukaryota</taxon>
        <taxon>Sar</taxon>
        <taxon>Alveolata</taxon>
        <taxon>Dinophyceae</taxon>
        <taxon>Suessiales</taxon>
        <taxon>Suessiaceae</taxon>
        <taxon>Polarella</taxon>
    </lineage>
</organism>
<dbReference type="GO" id="GO:0000209">
    <property type="term" value="P:protein polyubiquitination"/>
    <property type="evidence" value="ECO:0007669"/>
    <property type="project" value="InterPro"/>
</dbReference>
<feature type="domain" description="C3H1-type" evidence="6">
    <location>
        <begin position="20"/>
        <end position="47"/>
    </location>
</feature>
<dbReference type="PROSITE" id="PS50103">
    <property type="entry name" value="ZF_C3H1"/>
    <property type="match status" value="2"/>
</dbReference>
<accession>A0A813GXH8</accession>
<evidence type="ECO:0000259" key="6">
    <source>
        <dbReference type="PROSITE" id="PS50103"/>
    </source>
</evidence>
<dbReference type="Proteomes" id="UP000654075">
    <property type="component" value="Unassembled WGS sequence"/>
</dbReference>
<dbReference type="Pfam" id="PF00642">
    <property type="entry name" value="zf-CCCH"/>
    <property type="match status" value="2"/>
</dbReference>
<evidence type="ECO:0000313" key="8">
    <source>
        <dbReference type="Proteomes" id="UP000654075"/>
    </source>
</evidence>
<dbReference type="AlphaFoldDB" id="A0A813GXH8"/>
<evidence type="ECO:0000256" key="2">
    <source>
        <dbReference type="ARBA" id="ARBA00022771"/>
    </source>
</evidence>
<dbReference type="GO" id="GO:0061630">
    <property type="term" value="F:ubiquitin protein ligase activity"/>
    <property type="evidence" value="ECO:0007669"/>
    <property type="project" value="InterPro"/>
</dbReference>
<dbReference type="InterPro" id="IPR045072">
    <property type="entry name" value="MKRN-like"/>
</dbReference>
<evidence type="ECO:0000256" key="5">
    <source>
        <dbReference type="SAM" id="MobiDB-lite"/>
    </source>
</evidence>
<dbReference type="PANTHER" id="PTHR11224:SF10">
    <property type="entry name" value="IP09428P-RELATED"/>
    <property type="match status" value="1"/>
</dbReference>
<evidence type="ECO:0000313" key="7">
    <source>
        <dbReference type="EMBL" id="CAE8629999.1"/>
    </source>
</evidence>
<keyword evidence="2 4" id="KW-0863">Zinc-finger</keyword>
<dbReference type="InterPro" id="IPR000571">
    <property type="entry name" value="Znf_CCCH"/>
</dbReference>
<comment type="caution">
    <text evidence="7">The sequence shown here is derived from an EMBL/GenBank/DDBJ whole genome shotgun (WGS) entry which is preliminary data.</text>
</comment>
<evidence type="ECO:0000256" key="4">
    <source>
        <dbReference type="PROSITE-ProRule" id="PRU00723"/>
    </source>
</evidence>
<evidence type="ECO:0000256" key="1">
    <source>
        <dbReference type="ARBA" id="ARBA00022723"/>
    </source>
</evidence>
<keyword evidence="1 4" id="KW-0479">Metal-binding</keyword>
<dbReference type="PANTHER" id="PTHR11224">
    <property type="entry name" value="MAKORIN-RELATED"/>
    <property type="match status" value="1"/>
</dbReference>
<protein>
    <recommendedName>
        <fullName evidence="6">C3H1-type domain-containing protein</fullName>
    </recommendedName>
</protein>
<feature type="zinc finger region" description="C3H1-type" evidence="4">
    <location>
        <begin position="20"/>
        <end position="47"/>
    </location>
</feature>
<feature type="region of interest" description="Disordered" evidence="5">
    <location>
        <begin position="85"/>
        <end position="129"/>
    </location>
</feature>
<dbReference type="SUPFAM" id="SSF90229">
    <property type="entry name" value="CCCH zinc finger"/>
    <property type="match status" value="2"/>
</dbReference>
<dbReference type="EMBL" id="CAJNNV010029761">
    <property type="protein sequence ID" value="CAE8629999.1"/>
    <property type="molecule type" value="Genomic_DNA"/>
</dbReference>